<dbReference type="AlphaFoldDB" id="W0GM41"/>
<sequence length="86" mass="10237">MSKAMLKAELNKIYSEYYVDFNLEEFAEVIKNFLTTKQQEYEGQTRVDSIAEILQKVAARNSLNFKYTSVKQYEIMKKLIEDLRQK</sequence>
<reference evidence="1 2" key="1">
    <citation type="submission" date="2013-09" db="EMBL/GenBank/DDBJ databases">
        <title>Complete genome sequence of Spiroplasma mirum suckling mouse cataract agent.</title>
        <authorList>
            <person name="Landry C.A."/>
            <person name="Bastian F.O."/>
            <person name="Thune R.L."/>
        </authorList>
    </citation>
    <scope>NUCLEOTIDE SEQUENCE [LARGE SCALE GENOMIC DNA]</scope>
    <source>
        <strain evidence="1 2">SMCA</strain>
    </source>
</reference>
<evidence type="ECO:0000313" key="2">
    <source>
        <dbReference type="Proteomes" id="UP000019260"/>
    </source>
</evidence>
<dbReference type="PATRIC" id="fig|838561.3.peg.1084"/>
<dbReference type="Proteomes" id="UP000019260">
    <property type="component" value="Chromosome"/>
</dbReference>
<dbReference type="KEGG" id="smia:P344_05625"/>
<dbReference type="HOGENOM" id="CLU_2496353_0_0_14"/>
<evidence type="ECO:0000313" key="1">
    <source>
        <dbReference type="EMBL" id="AHI58443.1"/>
    </source>
</evidence>
<organism evidence="1 2">
    <name type="scientific">Spiroplasma mirum ATCC 29335</name>
    <dbReference type="NCBI Taxonomy" id="838561"/>
    <lineage>
        <taxon>Bacteria</taxon>
        <taxon>Bacillati</taxon>
        <taxon>Mycoplasmatota</taxon>
        <taxon>Mollicutes</taxon>
        <taxon>Entomoplasmatales</taxon>
        <taxon>Spiroplasmataceae</taxon>
        <taxon>Spiroplasma</taxon>
    </lineage>
</organism>
<keyword evidence="2" id="KW-1185">Reference proteome</keyword>
<dbReference type="EMBL" id="CP006720">
    <property type="protein sequence ID" value="AHI58443.1"/>
    <property type="molecule type" value="Genomic_DNA"/>
</dbReference>
<dbReference type="KEGG" id="smir:SMM_0950"/>
<protein>
    <submittedName>
        <fullName evidence="1">Uncharacterized protein</fullName>
    </submittedName>
</protein>
<accession>W0GM41</accession>
<proteinExistence type="predicted"/>
<dbReference type="STRING" id="838561.P344_05625"/>
<gene>
    <name evidence="1" type="ORF">P344_05625</name>
</gene>
<name>W0GM41_9MOLU</name>
<dbReference type="RefSeq" id="WP_025317687.1">
    <property type="nucleotide sequence ID" value="NZ_CP002082.1"/>
</dbReference>